<dbReference type="InterPro" id="IPR041555">
    <property type="entry name" value="MG3"/>
</dbReference>
<dbReference type="SUPFAM" id="SSF48239">
    <property type="entry name" value="Terpenoid cyclases/Protein prenyltransferases"/>
    <property type="match status" value="1"/>
</dbReference>
<dbReference type="GO" id="GO:0005615">
    <property type="term" value="C:extracellular space"/>
    <property type="evidence" value="ECO:0007669"/>
    <property type="project" value="InterPro"/>
</dbReference>
<evidence type="ECO:0000256" key="3">
    <source>
        <dbReference type="ARBA" id="ARBA00022966"/>
    </source>
</evidence>
<keyword evidence="4" id="KW-1015">Disulfide bond</keyword>
<dbReference type="Pfam" id="PF00207">
    <property type="entry name" value="A2M"/>
    <property type="match status" value="1"/>
</dbReference>
<keyword evidence="2 9" id="KW-0732">Signal</keyword>
<name>A0A0E4B9P8_9MYRI</name>
<dbReference type="Gene3D" id="2.20.130.20">
    <property type="match status" value="1"/>
</dbReference>
<evidence type="ECO:0000256" key="5">
    <source>
        <dbReference type="ARBA" id="ARBA00023180"/>
    </source>
</evidence>
<dbReference type="PANTHER" id="PTHR11412">
    <property type="entry name" value="MACROGLOBULIN / COMPLEMENT"/>
    <property type="match status" value="1"/>
</dbReference>
<evidence type="ECO:0000256" key="7">
    <source>
        <dbReference type="ARBA" id="ARBA00063781"/>
    </source>
</evidence>
<evidence type="ECO:0000259" key="12">
    <source>
        <dbReference type="SMART" id="SM01361"/>
    </source>
</evidence>
<sequence>MDKVIYFFLLFAFASSVEKNQPFYTVTAPNTIRANTPYQVVVTVAYVNKPVNVVVSLNPVHVNVTEDEELRVVGTLNNGETKTLELKIGNLNVRAYELIVQGSGGIDFNQTESVKINENPFSVFIQTDKGIYQPGQIVHFRVIATKPVLLPYNPEDIEIYVNDPKYNRIKQWRNVTFTHGVYSGEFQLSDQVNFGGWMINVNHKANILRSTSITVEEYVLPKFEVNIHLPKFIISNDTDLTAFVDARYTYGKPVRGKLVLNISDYYCDWPCSYWSVKPLSLNTSIDGKAELNINLKDLEIPEWFRHGNRIKFSATVTDQLTGRQMIGMNELRIFSSKYKLNFETPPRFKPGLTFTTYLIVRLQDDTPVVDDEVNKVKVTYSFAHHGKVHEMDLPISKNGKIKIEFVPPESASMISLEAHYKDVNSYSRIDKSYSLSNKYIQIVSNVEKPKIGDEVEFFISSTRPLEDFLTVEVIGRGKILYTHNIPANGQKLETFKLKLTKEMAPEIRVIVHYVTSCGEVIAEGLNLGVEGVFKTLVELNVDPKSAKPGAPMEVSVKTNPNAFVGLSAVDQSVLLLRKGNDLTTGELLSDLRKYEIGSQYQFYYGQRTPLAYCLPPRPLWAATTSEMFETSGLLLFTNGLLIPQRQSSYGYSPHQSYGMEYDSSLAAPERVGVAQTSYEPAMRVRSYFPETFLWTNASTNDDGSLIIKATVPDTITSYFINAFAVDDKTGIGLSDQPAKLQIFRPFFVTLNLPYSVIRGETLGLQALVFNYMTEDIEAVVTLDNEQQEFTIIDKENEITDGSATVNEISKTVKVASGDGVSVLFYVKPKKLGYLNVKVTARSKTAGDAILKKLLVKAEGKTVYETRGVVADLRKFTQIGEEIHLNFPSDTVEDSERIEVSAISDIMGTTINNLHNLLRMPGGCGEQNLLRFVPNIVITDYLTNTNQLTPALKEKAIRYMETGFQGQLIYRRYDDSFSGFGNRDSSGSTWLTAFVVKSFVQADKYITIDHTIIRSALNWLAKTQSPNGSFSEIGNVFYKSMQGGSSQDLGLTAYVLSAFLESKRNGFNEDQYLIENVINTTVSVLERDLESIESDYDLVFVTYVLHLADSPKKDQAFNLMNGRSKTVGDTKYWTVPLPEVNETYSYAYYYKPRSVDVEITAYALLTYSLRNMVAEGLPIMRWLLSKRNAYGGFESTQDTVVGIQALAEFTKHLYYSDSNVQAVFSYDGGANAMILTNENALVLHKEKIPSKVRDIEVSASGKGIAVLQVSWSYNVLHTEEHPAFEITLQFDPFTFGIVVGACTKYIYEDGGQSNMAIMEFGFPSGYLVDKERLPQLVNSIKRVETKNADTVLVIYFDNIGNEQVCVKIEGYHNIDVKDLKPAMVQVYDYYEPEKRVEIFYDLPTKVICETCVTEECMLACSMNS</sequence>
<keyword evidence="3" id="KW-0882">Thioester bond</keyword>
<dbReference type="Gene3D" id="2.60.40.1930">
    <property type="match status" value="2"/>
</dbReference>
<accession>A0A0E4B9P8</accession>
<dbReference type="InterPro" id="IPR001599">
    <property type="entry name" value="Macroglobln_a2"/>
</dbReference>
<dbReference type="InterPro" id="IPR041813">
    <property type="entry name" value="A2M_TED"/>
</dbReference>
<dbReference type="CDD" id="cd02897">
    <property type="entry name" value="A2M_2"/>
    <property type="match status" value="1"/>
</dbReference>
<dbReference type="Pfam" id="PF17791">
    <property type="entry name" value="MG3"/>
    <property type="match status" value="1"/>
</dbReference>
<evidence type="ECO:0000256" key="1">
    <source>
        <dbReference type="ARBA" id="ARBA00010952"/>
    </source>
</evidence>
<dbReference type="Gene3D" id="2.60.40.10">
    <property type="entry name" value="Immunoglobulins"/>
    <property type="match status" value="2"/>
</dbReference>
<dbReference type="Pfam" id="PF07678">
    <property type="entry name" value="TED_complement"/>
    <property type="match status" value="1"/>
</dbReference>
<dbReference type="InterPro" id="IPR047565">
    <property type="entry name" value="Alpha-macroglob_thiol-ester_cl"/>
</dbReference>
<evidence type="ECO:0000256" key="6">
    <source>
        <dbReference type="ARBA" id="ARBA00057615"/>
    </source>
</evidence>
<dbReference type="Gene3D" id="2.60.40.1940">
    <property type="match status" value="1"/>
</dbReference>
<feature type="domain" description="Alpha-2-macroglobulin bait region" evidence="10">
    <location>
        <begin position="440"/>
        <end position="576"/>
    </location>
</feature>
<proteinExistence type="evidence at transcript level"/>
<comment type="subunit">
    <text evidence="7">Heterodimer of a TEP1-N chain and an TEP1-C chain non-covalently linked. Forms a complex composed of TEP1-N and TEP1-C heterodimer, LRIM1 and APL1C; the interaction stabilizes TEP1-N and TEP1-C heterodimer, prevents its binding to tissues while circulating in the hemolymph and protects the thioester bond from hydrolysis. Mature TEP1 and to a lesser extent full-length TEP1 interact with SPCLIP1; the interaction is induced by microbial infection.</text>
</comment>
<dbReference type="SMART" id="SM01360">
    <property type="entry name" value="A2M"/>
    <property type="match status" value="1"/>
</dbReference>
<dbReference type="InterPro" id="IPR011625">
    <property type="entry name" value="A2M_N_BRD"/>
</dbReference>
<dbReference type="PANTHER" id="PTHR11412:SF136">
    <property type="entry name" value="CD109 ANTIGEN"/>
    <property type="match status" value="1"/>
</dbReference>
<dbReference type="PROSITE" id="PS00477">
    <property type="entry name" value="ALPHA_2_MACROGLOBULIN"/>
    <property type="match status" value="1"/>
</dbReference>
<dbReference type="InterPro" id="IPR002890">
    <property type="entry name" value="MG2"/>
</dbReference>
<organism evidence="13">
    <name type="scientific">Scolopendra japonica</name>
    <dbReference type="NCBI Taxonomy" id="2609777"/>
    <lineage>
        <taxon>Eukaryota</taxon>
        <taxon>Metazoa</taxon>
        <taxon>Ecdysozoa</taxon>
        <taxon>Arthropoda</taxon>
        <taxon>Myriapoda</taxon>
        <taxon>Chilopoda</taxon>
        <taxon>Pleurostigmophora</taxon>
        <taxon>Scolopendromorpha</taxon>
        <taxon>Scolopendridae</taxon>
        <taxon>Scolopendra</taxon>
    </lineage>
</organism>
<dbReference type="Pfam" id="PF07677">
    <property type="entry name" value="A2M_recep"/>
    <property type="match status" value="1"/>
</dbReference>
<dbReference type="Pfam" id="PF07703">
    <property type="entry name" value="A2M_BRD"/>
    <property type="match status" value="1"/>
</dbReference>
<dbReference type="Gene3D" id="6.20.50.160">
    <property type="match status" value="1"/>
</dbReference>
<evidence type="ECO:0000256" key="8">
    <source>
        <dbReference type="ARBA" id="ARBA00078071"/>
    </source>
</evidence>
<protein>
    <recommendedName>
        <fullName evidence="8">TEP1-F</fullName>
    </recommendedName>
</protein>
<comment type="similarity">
    <text evidence="1">Belongs to the protease inhibitor I39 (alpha-2-macroglobulin) family.</text>
</comment>
<dbReference type="Gene3D" id="2.60.120.1540">
    <property type="match status" value="1"/>
</dbReference>
<dbReference type="InterPro" id="IPR050473">
    <property type="entry name" value="A2M/Complement_sys"/>
</dbReference>
<feature type="chain" id="PRO_5002418231" description="TEP1-F" evidence="9">
    <location>
        <begin position="20"/>
        <end position="1423"/>
    </location>
</feature>
<feature type="domain" description="Alpha-macroglobulin receptor-binding" evidence="12">
    <location>
        <begin position="1312"/>
        <end position="1399"/>
    </location>
</feature>
<feature type="signal peptide" evidence="9">
    <location>
        <begin position="1"/>
        <end position="19"/>
    </location>
</feature>
<dbReference type="Gene3D" id="2.60.40.690">
    <property type="entry name" value="Alpha-macroglobulin, receptor-binding domain"/>
    <property type="match status" value="1"/>
</dbReference>
<gene>
    <name evidence="13" type="primary">TEP2</name>
</gene>
<dbReference type="InterPro" id="IPR008930">
    <property type="entry name" value="Terpenoid_cyclase/PrenylTrfase"/>
</dbReference>
<evidence type="ECO:0000256" key="9">
    <source>
        <dbReference type="SAM" id="SignalP"/>
    </source>
</evidence>
<dbReference type="InterPro" id="IPR009048">
    <property type="entry name" value="A-macroglobulin_rcpt-bd"/>
</dbReference>
<evidence type="ECO:0000259" key="10">
    <source>
        <dbReference type="SMART" id="SM01359"/>
    </source>
</evidence>
<dbReference type="SUPFAM" id="SSF49410">
    <property type="entry name" value="Alpha-macroglobulin receptor domain"/>
    <property type="match status" value="1"/>
</dbReference>
<dbReference type="SMART" id="SM01419">
    <property type="entry name" value="Thiol-ester_cl"/>
    <property type="match status" value="1"/>
</dbReference>
<dbReference type="InterPro" id="IPR036595">
    <property type="entry name" value="A-macroglobulin_rcpt-bd_sf"/>
</dbReference>
<evidence type="ECO:0000256" key="4">
    <source>
        <dbReference type="ARBA" id="ARBA00023157"/>
    </source>
</evidence>
<dbReference type="InterPro" id="IPR019742">
    <property type="entry name" value="MacrogloblnA2_CS"/>
</dbReference>
<dbReference type="FunFam" id="1.50.10.20:FF:000001">
    <property type="entry name" value="CD109 isoform 1"/>
    <property type="match status" value="1"/>
</dbReference>
<dbReference type="Gene3D" id="2.60.40.2950">
    <property type="match status" value="1"/>
</dbReference>
<dbReference type="EMBL" id="LC009034">
    <property type="protein sequence ID" value="BAR45613.1"/>
    <property type="molecule type" value="mRNA"/>
</dbReference>
<dbReference type="InterPro" id="IPR013783">
    <property type="entry name" value="Ig-like_fold"/>
</dbReference>
<evidence type="ECO:0000313" key="13">
    <source>
        <dbReference type="EMBL" id="BAR45613.1"/>
    </source>
</evidence>
<dbReference type="SMART" id="SM01359">
    <property type="entry name" value="A2M_N_2"/>
    <property type="match status" value="1"/>
</dbReference>
<dbReference type="Pfam" id="PF01835">
    <property type="entry name" value="MG2"/>
    <property type="match status" value="1"/>
</dbReference>
<comment type="function">
    <text evidence="6">Binds covalently through a thioester bond to the pathogen surface resulting in pathogen clearance.</text>
</comment>
<dbReference type="GO" id="GO:0004866">
    <property type="term" value="F:endopeptidase inhibitor activity"/>
    <property type="evidence" value="ECO:0007669"/>
    <property type="project" value="InterPro"/>
</dbReference>
<dbReference type="SMART" id="SM01361">
    <property type="entry name" value="A2M_recep"/>
    <property type="match status" value="1"/>
</dbReference>
<keyword evidence="5" id="KW-0325">Glycoprotein</keyword>
<evidence type="ECO:0000259" key="11">
    <source>
        <dbReference type="SMART" id="SM01360"/>
    </source>
</evidence>
<dbReference type="InterPro" id="IPR011626">
    <property type="entry name" value="Alpha-macroglobulin_TED"/>
</dbReference>
<evidence type="ECO:0000256" key="2">
    <source>
        <dbReference type="ARBA" id="ARBA00022729"/>
    </source>
</evidence>
<dbReference type="FunFam" id="2.60.40.1930:FF:000001">
    <property type="entry name" value="CD109 isoform 3"/>
    <property type="match status" value="1"/>
</dbReference>
<dbReference type="Gene3D" id="1.50.10.20">
    <property type="match status" value="1"/>
</dbReference>
<reference evidence="13" key="1">
    <citation type="journal article" date="2015" name="Dev. Comp. Immunol.">
        <title>Evolution of the complement system in protostomes revealed by de novo transcriptome analysis of six species of Arthropoda.</title>
        <authorList>
            <person name="Sekiguchi R."/>
            <person name="Nonaka M."/>
        </authorList>
    </citation>
    <scope>NUCLEOTIDE SEQUENCE</scope>
</reference>
<feature type="domain" description="Alpha-2-macroglobulin" evidence="11">
    <location>
        <begin position="691"/>
        <end position="782"/>
    </location>
</feature>